<dbReference type="GO" id="GO:0007165">
    <property type="term" value="P:signal transduction"/>
    <property type="evidence" value="ECO:0007669"/>
    <property type="project" value="TreeGrafter"/>
</dbReference>
<evidence type="ECO:0000256" key="4">
    <source>
        <dbReference type="ARBA" id="ARBA00013106"/>
    </source>
</evidence>
<reference evidence="11 12" key="1">
    <citation type="submission" date="2020-07" db="EMBL/GenBank/DDBJ databases">
        <title>Definition of the novel symbiovar canariense within Mesorhizobium novociceri, a new species of genus Mesorhizobium nodulating Cicer canariense in the Caldera de Taburiente National Park (La Palma, Canary Islands).</title>
        <authorList>
            <person name="Leon-Barrios M."/>
            <person name="Perez-Yepez J."/>
            <person name="Flores-Felix J.D."/>
            <person name="Ramirez-Baena M.H."/>
            <person name="Pulido-Suarez L."/>
            <person name="Igual J.M."/>
            <person name="Velazquez E."/>
            <person name="Peix A."/>
        </authorList>
    </citation>
    <scope>NUCLEOTIDE SEQUENCE [LARGE SCALE GENOMIC DNA]</scope>
    <source>
        <strain evidence="11 12">CCANP35</strain>
    </source>
</reference>
<evidence type="ECO:0000256" key="10">
    <source>
        <dbReference type="RuleBase" id="RU364068"/>
    </source>
</evidence>
<dbReference type="GO" id="GO:0006020">
    <property type="term" value="P:inositol metabolic process"/>
    <property type="evidence" value="ECO:0007669"/>
    <property type="project" value="TreeGrafter"/>
</dbReference>
<evidence type="ECO:0000256" key="7">
    <source>
        <dbReference type="ARBA" id="ARBA00022801"/>
    </source>
</evidence>
<protein>
    <recommendedName>
        <fullName evidence="5 10">Inositol-1-monophosphatase</fullName>
        <ecNumber evidence="4 10">3.1.3.25</ecNumber>
    </recommendedName>
</protein>
<feature type="binding site" evidence="9">
    <location>
        <position position="69"/>
    </location>
    <ligand>
        <name>Mg(2+)</name>
        <dbReference type="ChEBI" id="CHEBI:18420"/>
        <label>1</label>
        <note>catalytic</note>
    </ligand>
</feature>
<dbReference type="EMBL" id="JACDTY010000041">
    <property type="protein sequence ID" value="MBA1145320.1"/>
    <property type="molecule type" value="Genomic_DNA"/>
</dbReference>
<evidence type="ECO:0000256" key="3">
    <source>
        <dbReference type="ARBA" id="ARBA00009759"/>
    </source>
</evidence>
<dbReference type="InterPro" id="IPR020550">
    <property type="entry name" value="Inositol_monophosphatase_CS"/>
</dbReference>
<keyword evidence="7 10" id="KW-0378">Hydrolase</keyword>
<evidence type="ECO:0000256" key="6">
    <source>
        <dbReference type="ARBA" id="ARBA00022723"/>
    </source>
</evidence>
<accession>A0A838BIB5</accession>
<dbReference type="RefSeq" id="WP_181062211.1">
    <property type="nucleotide sequence ID" value="NZ_JACDTY010000041.1"/>
</dbReference>
<comment type="similarity">
    <text evidence="3 10">Belongs to the inositol monophosphatase superfamily.</text>
</comment>
<dbReference type="SUPFAM" id="SSF56655">
    <property type="entry name" value="Carbohydrate phosphatase"/>
    <property type="match status" value="1"/>
</dbReference>
<organism evidence="11 12">
    <name type="scientific">Mesorhizobium neociceri</name>
    <dbReference type="NCBI Taxonomy" id="1307853"/>
    <lineage>
        <taxon>Bacteria</taxon>
        <taxon>Pseudomonadati</taxon>
        <taxon>Pseudomonadota</taxon>
        <taxon>Alphaproteobacteria</taxon>
        <taxon>Hyphomicrobiales</taxon>
        <taxon>Phyllobacteriaceae</taxon>
        <taxon>Mesorhizobium</taxon>
    </lineage>
</organism>
<dbReference type="Pfam" id="PF00459">
    <property type="entry name" value="Inositol_P"/>
    <property type="match status" value="1"/>
</dbReference>
<sequence length="266" mass="28637">MARSALLNVMVQAAMKAGRSLSRDFGEVQNLQVSMKGPGDYVSQADRKAEDILFAELSKARPGYAFLMEERGVVEGDDDQHRWIVDPLDGTTNFLHGIPIFSISIALERQGQLVAAVIYNPAMDELYTAERGGGAFMNDRRLRVAGRSKLTDCVIGCGVPHLGRGQHGNFLVELRNVMAEVSGVRRLGSAALDLAYVAAGRMDGFWETGLSAWDIAAGLLLVREAGGFVSDMDGGQDMLEAGSVVAGNEVIQRALLKAVKKPLSAR</sequence>
<dbReference type="InterPro" id="IPR022337">
    <property type="entry name" value="Inositol_monophosphatase_SuhB"/>
</dbReference>
<comment type="caution">
    <text evidence="11">The sequence shown here is derived from an EMBL/GenBank/DDBJ whole genome shotgun (WGS) entry which is preliminary data.</text>
</comment>
<comment type="catalytic activity">
    <reaction evidence="1 10">
        <text>a myo-inositol phosphate + H2O = myo-inositol + phosphate</text>
        <dbReference type="Rhea" id="RHEA:24056"/>
        <dbReference type="ChEBI" id="CHEBI:15377"/>
        <dbReference type="ChEBI" id="CHEBI:17268"/>
        <dbReference type="ChEBI" id="CHEBI:43474"/>
        <dbReference type="ChEBI" id="CHEBI:84139"/>
        <dbReference type="EC" id="3.1.3.25"/>
    </reaction>
</comment>
<dbReference type="GO" id="GO:0046872">
    <property type="term" value="F:metal ion binding"/>
    <property type="evidence" value="ECO:0007669"/>
    <property type="project" value="UniProtKB-KW"/>
</dbReference>
<dbReference type="Gene3D" id="3.30.540.10">
    <property type="entry name" value="Fructose-1,6-Bisphosphatase, subunit A, domain 1"/>
    <property type="match status" value="1"/>
</dbReference>
<dbReference type="GO" id="GO:0008934">
    <property type="term" value="F:inositol monophosphate 1-phosphatase activity"/>
    <property type="evidence" value="ECO:0007669"/>
    <property type="project" value="InterPro"/>
</dbReference>
<dbReference type="PANTHER" id="PTHR20854:SF4">
    <property type="entry name" value="INOSITOL-1-MONOPHOSPHATASE-RELATED"/>
    <property type="match status" value="1"/>
</dbReference>
<dbReference type="Proteomes" id="UP000558284">
    <property type="component" value="Unassembled WGS sequence"/>
</dbReference>
<evidence type="ECO:0000256" key="8">
    <source>
        <dbReference type="ARBA" id="ARBA00022842"/>
    </source>
</evidence>
<keyword evidence="6 9" id="KW-0479">Metal-binding</keyword>
<comment type="cofactor">
    <cofactor evidence="2 9 10">
        <name>Mg(2+)</name>
        <dbReference type="ChEBI" id="CHEBI:18420"/>
    </cofactor>
</comment>
<evidence type="ECO:0000313" key="12">
    <source>
        <dbReference type="Proteomes" id="UP000558284"/>
    </source>
</evidence>
<name>A0A838BIB5_9HYPH</name>
<dbReference type="InterPro" id="IPR033942">
    <property type="entry name" value="IMPase"/>
</dbReference>
<dbReference type="FunFam" id="3.40.190.80:FF:000020">
    <property type="entry name" value="Fructose-1,6-bisphosphatase/inositol-1-monophosphatase"/>
    <property type="match status" value="1"/>
</dbReference>
<proteinExistence type="inferred from homology"/>
<evidence type="ECO:0000256" key="9">
    <source>
        <dbReference type="PIRSR" id="PIRSR600760-2"/>
    </source>
</evidence>
<dbReference type="PROSITE" id="PS00630">
    <property type="entry name" value="IMP_2"/>
    <property type="match status" value="1"/>
</dbReference>
<feature type="binding site" evidence="9">
    <location>
        <position position="86"/>
    </location>
    <ligand>
        <name>Mg(2+)</name>
        <dbReference type="ChEBI" id="CHEBI:18420"/>
        <label>1</label>
        <note>catalytic</note>
    </ligand>
</feature>
<dbReference type="PROSITE" id="PS00629">
    <property type="entry name" value="IMP_1"/>
    <property type="match status" value="1"/>
</dbReference>
<dbReference type="GO" id="GO:0046854">
    <property type="term" value="P:phosphatidylinositol phosphate biosynthetic process"/>
    <property type="evidence" value="ECO:0007669"/>
    <property type="project" value="InterPro"/>
</dbReference>
<evidence type="ECO:0000313" key="11">
    <source>
        <dbReference type="EMBL" id="MBA1145320.1"/>
    </source>
</evidence>
<dbReference type="PRINTS" id="PR00377">
    <property type="entry name" value="IMPHPHTASES"/>
</dbReference>
<dbReference type="Gene3D" id="3.40.190.80">
    <property type="match status" value="1"/>
</dbReference>
<evidence type="ECO:0000256" key="5">
    <source>
        <dbReference type="ARBA" id="ARBA00019784"/>
    </source>
</evidence>
<dbReference type="EC" id="3.1.3.25" evidence="4 10"/>
<gene>
    <name evidence="11" type="ORF">H0241_34715</name>
</gene>
<keyword evidence="8 9" id="KW-0460">Magnesium</keyword>
<dbReference type="FunFam" id="3.30.540.10:FF:000003">
    <property type="entry name" value="Inositol-1-monophosphatase"/>
    <property type="match status" value="1"/>
</dbReference>
<dbReference type="PRINTS" id="PR01959">
    <property type="entry name" value="SBIMPHPHTASE"/>
</dbReference>
<dbReference type="InterPro" id="IPR020583">
    <property type="entry name" value="Inositol_monoP_metal-BS"/>
</dbReference>
<evidence type="ECO:0000256" key="2">
    <source>
        <dbReference type="ARBA" id="ARBA00001946"/>
    </source>
</evidence>
<keyword evidence="12" id="KW-1185">Reference proteome</keyword>
<dbReference type="CDD" id="cd01639">
    <property type="entry name" value="IMPase"/>
    <property type="match status" value="1"/>
</dbReference>
<dbReference type="InterPro" id="IPR000760">
    <property type="entry name" value="Inositol_monophosphatase-like"/>
</dbReference>
<dbReference type="AlphaFoldDB" id="A0A838BIB5"/>
<feature type="binding site" evidence="9">
    <location>
        <position position="89"/>
    </location>
    <ligand>
        <name>Mg(2+)</name>
        <dbReference type="ChEBI" id="CHEBI:18420"/>
        <label>1</label>
        <note>catalytic</note>
    </ligand>
</feature>
<evidence type="ECO:0000256" key="1">
    <source>
        <dbReference type="ARBA" id="ARBA00001033"/>
    </source>
</evidence>
<dbReference type="PANTHER" id="PTHR20854">
    <property type="entry name" value="INOSITOL MONOPHOSPHATASE"/>
    <property type="match status" value="1"/>
</dbReference>
<feature type="binding site" evidence="9">
    <location>
        <position position="88"/>
    </location>
    <ligand>
        <name>Mg(2+)</name>
        <dbReference type="ChEBI" id="CHEBI:18420"/>
        <label>1</label>
        <note>catalytic</note>
    </ligand>
</feature>
<feature type="binding site" evidence="9">
    <location>
        <position position="214"/>
    </location>
    <ligand>
        <name>Mg(2+)</name>
        <dbReference type="ChEBI" id="CHEBI:18420"/>
        <label>1</label>
        <note>catalytic</note>
    </ligand>
</feature>